<proteinExistence type="predicted"/>
<dbReference type="Pfam" id="PF01551">
    <property type="entry name" value="Peptidase_M23"/>
    <property type="match status" value="1"/>
</dbReference>
<feature type="compositionally biased region" description="Low complexity" evidence="1">
    <location>
        <begin position="191"/>
        <end position="200"/>
    </location>
</feature>
<dbReference type="AlphaFoldDB" id="A0A8J4ELI7"/>
<dbReference type="RefSeq" id="WP_207125917.1">
    <property type="nucleotide sequence ID" value="NZ_BOPO01000055.1"/>
</dbReference>
<dbReference type="InterPro" id="IPR011055">
    <property type="entry name" value="Dup_hybrid_motif"/>
</dbReference>
<evidence type="ECO:0000259" key="2">
    <source>
        <dbReference type="Pfam" id="PF01551"/>
    </source>
</evidence>
<dbReference type="PANTHER" id="PTHR21666">
    <property type="entry name" value="PEPTIDASE-RELATED"/>
    <property type="match status" value="1"/>
</dbReference>
<organism evidence="3 4">
    <name type="scientific">Actinocatenispora comari</name>
    <dbReference type="NCBI Taxonomy" id="2807577"/>
    <lineage>
        <taxon>Bacteria</taxon>
        <taxon>Bacillati</taxon>
        <taxon>Actinomycetota</taxon>
        <taxon>Actinomycetes</taxon>
        <taxon>Micromonosporales</taxon>
        <taxon>Micromonosporaceae</taxon>
        <taxon>Actinocatenispora</taxon>
    </lineage>
</organism>
<dbReference type="SUPFAM" id="SSF51261">
    <property type="entry name" value="Duplicated hybrid motif"/>
    <property type="match status" value="1"/>
</dbReference>
<reference evidence="4" key="1">
    <citation type="journal article" date="2021" name="Int. J. Syst. Evol. Microbiol.">
        <title>Actinocatenispora comari sp. nov., an endophytic actinomycete isolated from aerial parts of Comarum salesowianum.</title>
        <authorList>
            <person name="Oyunbileg N."/>
            <person name="Iizaka Y."/>
            <person name="Hamada M."/>
            <person name="Davaapurev B.O."/>
            <person name="Fukumoto A."/>
            <person name="Tsetseg B."/>
            <person name="Kato F."/>
            <person name="Tamura T."/>
            <person name="Batkhuu J."/>
            <person name="Anzai Y."/>
        </authorList>
    </citation>
    <scope>NUCLEOTIDE SEQUENCE [LARGE SCALE GENOMIC DNA]</scope>
    <source>
        <strain evidence="4">NUM-2625</strain>
    </source>
</reference>
<feature type="region of interest" description="Disordered" evidence="1">
    <location>
        <begin position="190"/>
        <end position="265"/>
    </location>
</feature>
<dbReference type="PANTHER" id="PTHR21666:SF270">
    <property type="entry name" value="MUREIN HYDROLASE ACTIVATOR ENVC"/>
    <property type="match status" value="1"/>
</dbReference>
<dbReference type="Proteomes" id="UP000614996">
    <property type="component" value="Unassembled WGS sequence"/>
</dbReference>
<dbReference type="InterPro" id="IPR050570">
    <property type="entry name" value="Cell_wall_metabolism_enzyme"/>
</dbReference>
<evidence type="ECO:0000256" key="1">
    <source>
        <dbReference type="SAM" id="MobiDB-lite"/>
    </source>
</evidence>
<evidence type="ECO:0000313" key="4">
    <source>
        <dbReference type="Proteomes" id="UP000614996"/>
    </source>
</evidence>
<protein>
    <recommendedName>
        <fullName evidence="2">M23ase beta-sheet core domain-containing protein</fullName>
    </recommendedName>
</protein>
<dbReference type="InterPro" id="IPR016047">
    <property type="entry name" value="M23ase_b-sheet_dom"/>
</dbReference>
<dbReference type="Gene3D" id="2.70.70.10">
    <property type="entry name" value="Glucose Permease (Domain IIA)"/>
    <property type="match status" value="1"/>
</dbReference>
<dbReference type="EMBL" id="BOPO01000055">
    <property type="protein sequence ID" value="GIL28210.1"/>
    <property type="molecule type" value="Genomic_DNA"/>
</dbReference>
<evidence type="ECO:0000313" key="3">
    <source>
        <dbReference type="EMBL" id="GIL28210.1"/>
    </source>
</evidence>
<feature type="domain" description="M23ase beta-sheet core" evidence="2">
    <location>
        <begin position="292"/>
        <end position="385"/>
    </location>
</feature>
<dbReference type="GO" id="GO:0004222">
    <property type="term" value="F:metalloendopeptidase activity"/>
    <property type="evidence" value="ECO:0007669"/>
    <property type="project" value="TreeGrafter"/>
</dbReference>
<gene>
    <name evidence="3" type="ORF">NUM_34640</name>
</gene>
<keyword evidence="4" id="KW-1185">Reference proteome</keyword>
<name>A0A8J4ELI7_9ACTN</name>
<comment type="caution">
    <text evidence="3">The sequence shown here is derived from an EMBL/GenBank/DDBJ whole genome shotgun (WGS) entry which is preliminary data.</text>
</comment>
<sequence length="403" mass="44185">MNPLSLLFRALDSALRRFLSLRTTLRATPWRRRTVAALRPLQTALRTTGRRAATALLAFGAMLRTTPWRRHARTAWTALRTTPWRQHAHSAARTAWTTLRTTPWRRHARTALVSFWTTLRTTPWRRHARTAVARVSDPRWWRGVGRRTVALARRPRTLRIGVAALMGSVVIAASATTAVAVRTGDGGQVTQAANASAQQSDARRHTAASRGQDRPAPGDTSTPSHEPAKPAEQQDGARTPAKQPDTRKPAAKPAKPAPKPTYVDRGSAWRLPVDAKRFWVSSRFGTRWGVLHAGVDLAVPMRTPIHAAHAGRVSIAGWYDGYGRAVGIENGQGIATVYGHNSKVLVHDGQWVRAGQVIALSGNTGDSHGPHLHFEMRRNGVPFNPLPYLNAHGLHVLRAAGQG</sequence>
<accession>A0A8J4ELI7</accession>
<dbReference type="CDD" id="cd12797">
    <property type="entry name" value="M23_peptidase"/>
    <property type="match status" value="1"/>
</dbReference>